<dbReference type="AlphaFoldDB" id="A0A1F6GN09"/>
<evidence type="ECO:0008006" key="3">
    <source>
        <dbReference type="Google" id="ProtNLM"/>
    </source>
</evidence>
<protein>
    <recommendedName>
        <fullName evidence="3">Response regulatory domain-containing protein</fullName>
    </recommendedName>
</protein>
<evidence type="ECO:0000313" key="1">
    <source>
        <dbReference type="EMBL" id="OGG99467.1"/>
    </source>
</evidence>
<comment type="caution">
    <text evidence="1">The sequence shown here is derived from an EMBL/GenBank/DDBJ whole genome shotgun (WGS) entry which is preliminary data.</text>
</comment>
<reference evidence="1 2" key="1">
    <citation type="journal article" date="2016" name="Nat. Commun.">
        <title>Thousands of microbial genomes shed light on interconnected biogeochemical processes in an aquifer system.</title>
        <authorList>
            <person name="Anantharaman K."/>
            <person name="Brown C.T."/>
            <person name="Hug L.A."/>
            <person name="Sharon I."/>
            <person name="Castelle C.J."/>
            <person name="Probst A.J."/>
            <person name="Thomas B.C."/>
            <person name="Singh A."/>
            <person name="Wilkins M.J."/>
            <person name="Karaoz U."/>
            <person name="Brodie E.L."/>
            <person name="Williams K.H."/>
            <person name="Hubbard S.S."/>
            <person name="Banfield J.F."/>
        </authorList>
    </citation>
    <scope>NUCLEOTIDE SEQUENCE [LARGE SCALE GENOMIC DNA]</scope>
</reference>
<name>A0A1F6GN09_9PROT</name>
<organism evidence="1 2">
    <name type="scientific">Candidatus Lambdaproteobacteria bacterium RIFOXYD2_FULL_56_26</name>
    <dbReference type="NCBI Taxonomy" id="1817773"/>
    <lineage>
        <taxon>Bacteria</taxon>
        <taxon>Pseudomonadati</taxon>
        <taxon>Pseudomonadota</taxon>
        <taxon>Candidatus Lambdaproteobacteria</taxon>
    </lineage>
</organism>
<dbReference type="Proteomes" id="UP000177583">
    <property type="component" value="Unassembled WGS sequence"/>
</dbReference>
<dbReference type="EMBL" id="MFNF01000057">
    <property type="protein sequence ID" value="OGG99467.1"/>
    <property type="molecule type" value="Genomic_DNA"/>
</dbReference>
<accession>A0A1F6GN09</accession>
<evidence type="ECO:0000313" key="2">
    <source>
        <dbReference type="Proteomes" id="UP000177583"/>
    </source>
</evidence>
<gene>
    <name evidence="1" type="ORF">A2557_12800</name>
</gene>
<proteinExistence type="predicted"/>
<sequence>MNLKLLLISALDFPADLLERMRDYGFATFEARGRLKVKELLEAQSFDALVWCIEGYDQALAQDLLETLNQRPPVPLILLSGNLEAQELALSVEGSFGRLDLGEEPAELLKAIEFACSQPKPTGAVLQEIDFKGLVSQVTGQKSNFAPSATLKLQSAWLAVDGNEKRLLSTRSDLHLSFWDKLNHWLQS</sequence>